<reference evidence="2" key="1">
    <citation type="submission" date="2020-11" db="EMBL/GenBank/DDBJ databases">
        <title>Bacterial whole genome sequence for Panacibacter sp. DH6.</title>
        <authorList>
            <person name="Le V."/>
            <person name="Ko S."/>
            <person name="Ahn C.-Y."/>
            <person name="Oh H.-M."/>
        </authorList>
    </citation>
    <scope>NUCLEOTIDE SEQUENCE</scope>
    <source>
        <strain evidence="2">DH6</strain>
    </source>
</reference>
<feature type="domain" description="NAD-dependent epimerase/dehydratase" evidence="1">
    <location>
        <begin position="3"/>
        <end position="229"/>
    </location>
</feature>
<dbReference type="SUPFAM" id="SSF51735">
    <property type="entry name" value="NAD(P)-binding Rossmann-fold domains"/>
    <property type="match status" value="1"/>
</dbReference>
<dbReference type="PANTHER" id="PTHR48079">
    <property type="entry name" value="PROTEIN YEEZ"/>
    <property type="match status" value="1"/>
</dbReference>
<name>A0A931GZM9_9BACT</name>
<dbReference type="EMBL" id="JADWYR010000002">
    <property type="protein sequence ID" value="MBG9378315.1"/>
    <property type="molecule type" value="Genomic_DNA"/>
</dbReference>
<comment type="caution">
    <text evidence="2">The sequence shown here is derived from an EMBL/GenBank/DDBJ whole genome shotgun (WGS) entry which is preliminary data.</text>
</comment>
<keyword evidence="3" id="KW-1185">Reference proteome</keyword>
<organism evidence="2 3">
    <name type="scientific">Panacibacter microcysteis</name>
    <dbReference type="NCBI Taxonomy" id="2793269"/>
    <lineage>
        <taxon>Bacteria</taxon>
        <taxon>Pseudomonadati</taxon>
        <taxon>Bacteroidota</taxon>
        <taxon>Chitinophagia</taxon>
        <taxon>Chitinophagales</taxon>
        <taxon>Chitinophagaceae</taxon>
        <taxon>Panacibacter</taxon>
    </lineage>
</organism>
<sequence>MKIFITGATGYIGNNLAKRLANEGHTIHALNRSEKNAALLSHENIRVFQGDITDPASIKAAITGCDQVYHLAAYARVWAKDPAVYYKLNVTGTVNVLNAAKDAGIRHIVFTSTAGVLGPSDNAPVKETDARIGAVLNEYEETKTECEEICKKYCNEYGLHIVIVNPPRIYGPGVETESNALTRLADLYRRGKWRILPGDGSKTGSYVHVDDVVNGHILAMQKGRAGERYILSGENASYQQFFNTLGKVTGRRRLLVPLPISVMLVVGYTMLGFTKLTGKPPLITPKWIRKYLYNWALNCEKAEKELGYTYRSLEQGLTETIHWLKANKQ</sequence>
<proteinExistence type="predicted"/>
<dbReference type="InterPro" id="IPR036291">
    <property type="entry name" value="NAD(P)-bd_dom_sf"/>
</dbReference>
<dbReference type="RefSeq" id="WP_196992353.1">
    <property type="nucleotide sequence ID" value="NZ_JADWYR010000002.1"/>
</dbReference>
<dbReference type="GO" id="GO:0004029">
    <property type="term" value="F:aldehyde dehydrogenase (NAD+) activity"/>
    <property type="evidence" value="ECO:0007669"/>
    <property type="project" value="TreeGrafter"/>
</dbReference>
<dbReference type="Proteomes" id="UP000628448">
    <property type="component" value="Unassembled WGS sequence"/>
</dbReference>
<dbReference type="InterPro" id="IPR051783">
    <property type="entry name" value="NAD(P)-dependent_oxidoreduct"/>
</dbReference>
<evidence type="ECO:0000313" key="3">
    <source>
        <dbReference type="Proteomes" id="UP000628448"/>
    </source>
</evidence>
<dbReference type="AlphaFoldDB" id="A0A931GZM9"/>
<dbReference type="PANTHER" id="PTHR48079:SF6">
    <property type="entry name" value="NAD(P)-BINDING DOMAIN-CONTAINING PROTEIN-RELATED"/>
    <property type="match status" value="1"/>
</dbReference>
<dbReference type="Pfam" id="PF01370">
    <property type="entry name" value="Epimerase"/>
    <property type="match status" value="1"/>
</dbReference>
<accession>A0A931GZM9</accession>
<dbReference type="Gene3D" id="3.40.50.720">
    <property type="entry name" value="NAD(P)-binding Rossmann-like Domain"/>
    <property type="match status" value="1"/>
</dbReference>
<dbReference type="GO" id="GO:0005737">
    <property type="term" value="C:cytoplasm"/>
    <property type="evidence" value="ECO:0007669"/>
    <property type="project" value="TreeGrafter"/>
</dbReference>
<dbReference type="CDD" id="cd05228">
    <property type="entry name" value="AR_FR_like_1_SDR_e"/>
    <property type="match status" value="1"/>
</dbReference>
<evidence type="ECO:0000313" key="2">
    <source>
        <dbReference type="EMBL" id="MBG9378315.1"/>
    </source>
</evidence>
<gene>
    <name evidence="2" type="ORF">I5907_18905</name>
</gene>
<protein>
    <submittedName>
        <fullName evidence="2">SDR family oxidoreductase</fullName>
    </submittedName>
</protein>
<evidence type="ECO:0000259" key="1">
    <source>
        <dbReference type="Pfam" id="PF01370"/>
    </source>
</evidence>
<dbReference type="InterPro" id="IPR001509">
    <property type="entry name" value="Epimerase_deHydtase"/>
</dbReference>